<feature type="signal peptide" evidence="6">
    <location>
        <begin position="1"/>
        <end position="18"/>
    </location>
</feature>
<dbReference type="InterPro" id="IPR000805">
    <property type="entry name" value="Glyco_hydro_26"/>
</dbReference>
<dbReference type="Pfam" id="PF02156">
    <property type="entry name" value="Glyco_hydro_26"/>
    <property type="match status" value="1"/>
</dbReference>
<feature type="domain" description="GH26" evidence="7">
    <location>
        <begin position="160"/>
        <end position="487"/>
    </location>
</feature>
<keyword evidence="2 6" id="KW-0732">Signal</keyword>
<feature type="active site" description="Nucleophile" evidence="5">
    <location>
        <position position="430"/>
    </location>
</feature>
<dbReference type="Pfam" id="PF13205">
    <property type="entry name" value="Big_5"/>
    <property type="match status" value="1"/>
</dbReference>
<keyword evidence="3 5" id="KW-0378">Hydrolase</keyword>
<feature type="active site" description="Proton donor" evidence="5">
    <location>
        <position position="315"/>
    </location>
</feature>
<evidence type="ECO:0000313" key="8">
    <source>
        <dbReference type="EMBL" id="MST85993.1"/>
    </source>
</evidence>
<evidence type="ECO:0000256" key="2">
    <source>
        <dbReference type="ARBA" id="ARBA00022729"/>
    </source>
</evidence>
<dbReference type="SUPFAM" id="SSF51445">
    <property type="entry name" value="(Trans)glycosidases"/>
    <property type="match status" value="1"/>
</dbReference>
<dbReference type="Gene3D" id="3.20.20.80">
    <property type="entry name" value="Glycosidases"/>
    <property type="match status" value="1"/>
</dbReference>
<dbReference type="EMBL" id="VUNG01000070">
    <property type="protein sequence ID" value="MST85993.1"/>
    <property type="molecule type" value="Genomic_DNA"/>
</dbReference>
<gene>
    <name evidence="8" type="ORF">FYJ73_15200</name>
</gene>
<accession>A0A7K0KJ84</accession>
<dbReference type="InterPro" id="IPR017853">
    <property type="entry name" value="GH"/>
</dbReference>
<evidence type="ECO:0000256" key="6">
    <source>
        <dbReference type="SAM" id="SignalP"/>
    </source>
</evidence>
<keyword evidence="9" id="KW-1185">Reference proteome</keyword>
<dbReference type="PANTHER" id="PTHR40079">
    <property type="entry name" value="MANNAN ENDO-1,4-BETA-MANNOSIDASE E-RELATED"/>
    <property type="match status" value="1"/>
</dbReference>
<comment type="similarity">
    <text evidence="1 5">Belongs to the glycosyl hydrolase 26 family.</text>
</comment>
<evidence type="ECO:0000256" key="5">
    <source>
        <dbReference type="PROSITE-ProRule" id="PRU01100"/>
    </source>
</evidence>
<evidence type="ECO:0000256" key="3">
    <source>
        <dbReference type="ARBA" id="ARBA00022801"/>
    </source>
</evidence>
<comment type="caution">
    <text evidence="8">The sequence shown here is derived from an EMBL/GenBank/DDBJ whole genome shotgun (WGS) entry which is preliminary data.</text>
</comment>
<dbReference type="GO" id="GO:0006080">
    <property type="term" value="P:substituted mannan metabolic process"/>
    <property type="evidence" value="ECO:0007669"/>
    <property type="project" value="InterPro"/>
</dbReference>
<dbReference type="InterPro" id="IPR022790">
    <property type="entry name" value="GH26_dom"/>
</dbReference>
<keyword evidence="4 5" id="KW-0326">Glycosidase</keyword>
<dbReference type="AlphaFoldDB" id="A0A7K0KJ84"/>
<dbReference type="InterPro" id="IPR032812">
    <property type="entry name" value="SbsA_Ig"/>
</dbReference>
<protein>
    <recommendedName>
        <fullName evidence="7">GH26 domain-containing protein</fullName>
    </recommendedName>
</protein>
<evidence type="ECO:0000256" key="4">
    <source>
        <dbReference type="ARBA" id="ARBA00023295"/>
    </source>
</evidence>
<dbReference type="Proteomes" id="UP000438914">
    <property type="component" value="Unassembled WGS sequence"/>
</dbReference>
<dbReference type="PANTHER" id="PTHR40079:SF4">
    <property type="entry name" value="GH26 DOMAIN-CONTAINING PROTEIN-RELATED"/>
    <property type="match status" value="1"/>
</dbReference>
<reference evidence="8 9" key="1">
    <citation type="submission" date="2019-08" db="EMBL/GenBank/DDBJ databases">
        <title>In-depth cultivation of the pig gut microbiome towards novel bacterial diversity and tailored functional studies.</title>
        <authorList>
            <person name="Wylensek D."/>
            <person name="Hitch T.C.A."/>
            <person name="Clavel T."/>
        </authorList>
    </citation>
    <scope>NUCLEOTIDE SEQUENCE [LARGE SCALE GENOMIC DNA]</scope>
    <source>
        <strain evidence="8 9">LKV-178-WT-2A</strain>
    </source>
</reference>
<name>A0A7K0KJ84_9BACT</name>
<dbReference type="RefSeq" id="WP_154535587.1">
    <property type="nucleotide sequence ID" value="NZ_VUNG01000070.1"/>
</dbReference>
<sequence>MKKLNILLLALAAMTTFASCSDDNSDYREPRSFADQDAPQVVAVTPTDNAADIDTFANIVVTYNEPVVATPQTTIRVYTDDTTYYYIDSLVTTSGNQLTIPFHAKAGMNYKVNIMKPSVRDSSYNFASDYTFSFSTKAYNNFDPTLFNIADTPVNADATEETKKLYAYLKENFGNHVLSAAMANVNWNTQNAEALYQLTGKYPAINCFDFVHYYYSAPLNPKGWIDYTNTKPVEDWANNGGIVECMWHWNVPSSEADQTHYDSWAYNTEGFSAKNATRSSRWEHKFAMKQIDIIADYLLALQAKGIPVIWRPFHEARGNYGRYGGTGKAWFWWGNSGPVFFKKLWKMMYDEFKAKGVNNLIWVWTSEGSYTEDGKTYDDADWYPGDEYVDIIARDYYCKNLQTPYQDAHKDQFEALRQITGGKKIIALAEGDAMPSVKNMLTDGAMWSWIMPWYGQDSDGMSYINSDYNTAAFLKDLFNSKYVITRDEVSGLK</sequence>
<proteinExistence type="inferred from homology"/>
<dbReference type="GO" id="GO:0016985">
    <property type="term" value="F:mannan endo-1,4-beta-mannosidase activity"/>
    <property type="evidence" value="ECO:0007669"/>
    <property type="project" value="InterPro"/>
</dbReference>
<dbReference type="PROSITE" id="PS51764">
    <property type="entry name" value="GH26"/>
    <property type="match status" value="1"/>
</dbReference>
<dbReference type="PROSITE" id="PS51257">
    <property type="entry name" value="PROKAR_LIPOPROTEIN"/>
    <property type="match status" value="1"/>
</dbReference>
<evidence type="ECO:0000256" key="1">
    <source>
        <dbReference type="ARBA" id="ARBA00007754"/>
    </source>
</evidence>
<feature type="chain" id="PRO_5029660251" description="GH26 domain-containing protein" evidence="6">
    <location>
        <begin position="19"/>
        <end position="493"/>
    </location>
</feature>
<evidence type="ECO:0000259" key="7">
    <source>
        <dbReference type="PROSITE" id="PS51764"/>
    </source>
</evidence>
<organism evidence="8 9">
    <name type="scientific">Hallella mizrahii</name>
    <dbReference type="NCBI Taxonomy" id="2606637"/>
    <lineage>
        <taxon>Bacteria</taxon>
        <taxon>Pseudomonadati</taxon>
        <taxon>Bacteroidota</taxon>
        <taxon>Bacteroidia</taxon>
        <taxon>Bacteroidales</taxon>
        <taxon>Prevotellaceae</taxon>
        <taxon>Hallella</taxon>
    </lineage>
</organism>
<evidence type="ECO:0000313" key="9">
    <source>
        <dbReference type="Proteomes" id="UP000438914"/>
    </source>
</evidence>
<dbReference type="PRINTS" id="PR00739">
    <property type="entry name" value="GLHYDRLASE26"/>
</dbReference>